<evidence type="ECO:0000256" key="1">
    <source>
        <dbReference type="SAM" id="Phobius"/>
    </source>
</evidence>
<keyword evidence="1" id="KW-0812">Transmembrane</keyword>
<gene>
    <name evidence="2" type="ORF">EDD18DRAFT_1360650</name>
</gene>
<dbReference type="Proteomes" id="UP001175228">
    <property type="component" value="Unassembled WGS sequence"/>
</dbReference>
<dbReference type="AlphaFoldDB" id="A0AA39UEW4"/>
<comment type="caution">
    <text evidence="2">The sequence shown here is derived from an EMBL/GenBank/DDBJ whole genome shotgun (WGS) entry which is preliminary data.</text>
</comment>
<feature type="transmembrane region" description="Helical" evidence="1">
    <location>
        <begin position="79"/>
        <end position="96"/>
    </location>
</feature>
<proteinExistence type="predicted"/>
<keyword evidence="1" id="KW-1133">Transmembrane helix</keyword>
<evidence type="ECO:0000313" key="2">
    <source>
        <dbReference type="EMBL" id="KAK0486642.1"/>
    </source>
</evidence>
<sequence length="107" mass="12333">MSYHIKLKLVDSYLSGIYNQLEHYFPDVHTIFNSLLVRKTLKGCMQLHGTAVKHKLPLTQHELQLVLDKFNPSLSHNDSFFLAMILTGLYGLLQFADLSMPDSIELW</sequence>
<dbReference type="EMBL" id="JAUEPU010000047">
    <property type="protein sequence ID" value="KAK0486642.1"/>
    <property type="molecule type" value="Genomic_DNA"/>
</dbReference>
<keyword evidence="1" id="KW-0472">Membrane</keyword>
<protein>
    <submittedName>
        <fullName evidence="2">Uncharacterized protein</fullName>
    </submittedName>
</protein>
<keyword evidence="3" id="KW-1185">Reference proteome</keyword>
<evidence type="ECO:0000313" key="3">
    <source>
        <dbReference type="Proteomes" id="UP001175228"/>
    </source>
</evidence>
<accession>A0AA39UEW4</accession>
<name>A0AA39UEW4_9AGAR</name>
<organism evidence="2 3">
    <name type="scientific">Armillaria luteobubalina</name>
    <dbReference type="NCBI Taxonomy" id="153913"/>
    <lineage>
        <taxon>Eukaryota</taxon>
        <taxon>Fungi</taxon>
        <taxon>Dikarya</taxon>
        <taxon>Basidiomycota</taxon>
        <taxon>Agaricomycotina</taxon>
        <taxon>Agaricomycetes</taxon>
        <taxon>Agaricomycetidae</taxon>
        <taxon>Agaricales</taxon>
        <taxon>Marasmiineae</taxon>
        <taxon>Physalacriaceae</taxon>
        <taxon>Armillaria</taxon>
    </lineage>
</organism>
<reference evidence="2" key="1">
    <citation type="submission" date="2023-06" db="EMBL/GenBank/DDBJ databases">
        <authorList>
            <consortium name="Lawrence Berkeley National Laboratory"/>
            <person name="Ahrendt S."/>
            <person name="Sahu N."/>
            <person name="Indic B."/>
            <person name="Wong-Bajracharya J."/>
            <person name="Merenyi Z."/>
            <person name="Ke H.-M."/>
            <person name="Monk M."/>
            <person name="Kocsube S."/>
            <person name="Drula E."/>
            <person name="Lipzen A."/>
            <person name="Balint B."/>
            <person name="Henrissat B."/>
            <person name="Andreopoulos B."/>
            <person name="Martin F.M."/>
            <person name="Harder C.B."/>
            <person name="Rigling D."/>
            <person name="Ford K.L."/>
            <person name="Foster G.D."/>
            <person name="Pangilinan J."/>
            <person name="Papanicolaou A."/>
            <person name="Barry K."/>
            <person name="LaButti K."/>
            <person name="Viragh M."/>
            <person name="Koriabine M."/>
            <person name="Yan M."/>
            <person name="Riley R."/>
            <person name="Champramary S."/>
            <person name="Plett K.L."/>
            <person name="Tsai I.J."/>
            <person name="Slot J."/>
            <person name="Sipos G."/>
            <person name="Plett J."/>
            <person name="Nagy L.G."/>
            <person name="Grigoriev I.V."/>
        </authorList>
    </citation>
    <scope>NUCLEOTIDE SEQUENCE</scope>
    <source>
        <strain evidence="2">HWK02</strain>
    </source>
</reference>